<dbReference type="Proteomes" id="UP000177457">
    <property type="component" value="Unassembled WGS sequence"/>
</dbReference>
<dbReference type="Gene3D" id="3.40.1450.10">
    <property type="entry name" value="BPG-independent phosphoglycerate mutase, domain B"/>
    <property type="match status" value="1"/>
</dbReference>
<evidence type="ECO:0000259" key="15">
    <source>
        <dbReference type="Pfam" id="PF06415"/>
    </source>
</evidence>
<dbReference type="Pfam" id="PF06415">
    <property type="entry name" value="iPGM_N"/>
    <property type="match status" value="1"/>
</dbReference>
<proteinExistence type="inferred from homology"/>
<dbReference type="PANTHER" id="PTHR31637">
    <property type="entry name" value="2,3-BISPHOSPHOGLYCERATE-INDEPENDENT PHOSPHOGLYCERATE MUTASE"/>
    <property type="match status" value="1"/>
</dbReference>
<evidence type="ECO:0000256" key="12">
    <source>
        <dbReference type="PIRSR" id="PIRSR001492-2"/>
    </source>
</evidence>
<comment type="function">
    <text evidence="2 9">Catalyzes the interconversion of 2-phosphoglycerate and 3-phosphoglycerate.</text>
</comment>
<feature type="binding site" evidence="9 13">
    <location>
        <position position="418"/>
    </location>
    <ligand>
        <name>Mn(2+)</name>
        <dbReference type="ChEBI" id="CHEBI:29035"/>
        <label>1</label>
    </ligand>
</feature>
<comment type="catalytic activity">
    <reaction evidence="1 9">
        <text>(2R)-2-phosphoglycerate = (2R)-3-phosphoglycerate</text>
        <dbReference type="Rhea" id="RHEA:15901"/>
        <dbReference type="ChEBI" id="CHEBI:58272"/>
        <dbReference type="ChEBI" id="CHEBI:58289"/>
        <dbReference type="EC" id="5.4.2.12"/>
    </reaction>
</comment>
<feature type="binding site" evidence="9 12">
    <location>
        <begin position="165"/>
        <end position="166"/>
    </location>
    <ligand>
        <name>substrate</name>
    </ligand>
</feature>
<evidence type="ECO:0000256" key="8">
    <source>
        <dbReference type="ARBA" id="ARBA00023235"/>
    </source>
</evidence>
<feature type="binding site" evidence="9 13">
    <location>
        <position position="73"/>
    </location>
    <ligand>
        <name>Mn(2+)</name>
        <dbReference type="ChEBI" id="CHEBI:29035"/>
        <label>2</label>
    </ligand>
</feature>
<evidence type="ECO:0000256" key="13">
    <source>
        <dbReference type="PIRSR" id="PIRSR001492-3"/>
    </source>
</evidence>
<dbReference type="PIRSF" id="PIRSF001492">
    <property type="entry name" value="IPGAM"/>
    <property type="match status" value="1"/>
</dbReference>
<comment type="pathway">
    <text evidence="3 9">Carbohydrate degradation; glycolysis; pyruvate from D-glyceraldehyde 3-phosphate: step 3/5.</text>
</comment>
<comment type="cofactor">
    <cofactor evidence="9">
        <name>Mn(2+)</name>
        <dbReference type="ChEBI" id="CHEBI:29035"/>
    </cofactor>
    <text evidence="9">Binds 2 manganese ions per subunit.</text>
</comment>
<dbReference type="InterPro" id="IPR005995">
    <property type="entry name" value="Pgm_bpd_ind"/>
</dbReference>
<evidence type="ECO:0000259" key="14">
    <source>
        <dbReference type="Pfam" id="PF01676"/>
    </source>
</evidence>
<evidence type="ECO:0000256" key="1">
    <source>
        <dbReference type="ARBA" id="ARBA00000370"/>
    </source>
</evidence>
<dbReference type="HAMAP" id="MF_01038">
    <property type="entry name" value="GpmI"/>
    <property type="match status" value="1"/>
</dbReference>
<feature type="binding site" evidence="9 12">
    <location>
        <position position="135"/>
    </location>
    <ligand>
        <name>substrate</name>
    </ligand>
</feature>
<comment type="similarity">
    <text evidence="4 9">Belongs to the BPG-independent phosphoglycerate mutase family.</text>
</comment>
<feature type="binding site" evidence="9 12">
    <location>
        <position position="201"/>
    </location>
    <ligand>
        <name>substrate</name>
    </ligand>
</feature>
<feature type="domain" description="Metalloenzyme" evidence="14">
    <location>
        <begin position="15"/>
        <end position="517"/>
    </location>
</feature>
<accession>A0A1F6MP38</accession>
<evidence type="ECO:0000256" key="4">
    <source>
        <dbReference type="ARBA" id="ARBA00008819"/>
    </source>
</evidence>
<feature type="binding site" evidence="9 13">
    <location>
        <position position="460"/>
    </location>
    <ligand>
        <name>Mn(2+)</name>
        <dbReference type="ChEBI" id="CHEBI:29035"/>
        <label>2</label>
    </ligand>
</feature>
<dbReference type="GO" id="GO:0006096">
    <property type="term" value="P:glycolytic process"/>
    <property type="evidence" value="ECO:0007669"/>
    <property type="project" value="UniProtKB-UniRule"/>
</dbReference>
<comment type="caution">
    <text evidence="16">The sequence shown here is derived from an EMBL/GenBank/DDBJ whole genome shotgun (WGS) entry which is preliminary data.</text>
</comment>
<dbReference type="EMBL" id="MFQE01000028">
    <property type="protein sequence ID" value="OGH73382.1"/>
    <property type="molecule type" value="Genomic_DNA"/>
</dbReference>
<feature type="domain" description="BPG-independent PGAM N-terminal" evidence="15">
    <location>
        <begin position="93"/>
        <end position="313"/>
    </location>
</feature>
<dbReference type="InterPro" id="IPR011258">
    <property type="entry name" value="BPG-indep_PGM_N"/>
</dbReference>
<feature type="binding site" evidence="9 12">
    <location>
        <position position="195"/>
    </location>
    <ligand>
        <name>substrate</name>
    </ligand>
</feature>
<feature type="binding site" evidence="9 13">
    <location>
        <position position="478"/>
    </location>
    <ligand>
        <name>Mn(2+)</name>
        <dbReference type="ChEBI" id="CHEBI:29035"/>
        <label>1</label>
    </ligand>
</feature>
<dbReference type="AlphaFoldDB" id="A0A1F6MP38"/>
<dbReference type="NCBIfam" id="TIGR01307">
    <property type="entry name" value="pgm_bpd_ind"/>
    <property type="match status" value="1"/>
</dbReference>
<evidence type="ECO:0000256" key="3">
    <source>
        <dbReference type="ARBA" id="ARBA00004798"/>
    </source>
</evidence>
<feature type="binding site" evidence="9 13">
    <location>
        <position position="459"/>
    </location>
    <ligand>
        <name>Mn(2+)</name>
        <dbReference type="ChEBI" id="CHEBI:29035"/>
        <label>2</label>
    </ligand>
</feature>
<evidence type="ECO:0000256" key="6">
    <source>
        <dbReference type="ARBA" id="ARBA00023152"/>
    </source>
</evidence>
<dbReference type="GO" id="GO:0004619">
    <property type="term" value="F:phosphoglycerate mutase activity"/>
    <property type="evidence" value="ECO:0007669"/>
    <property type="project" value="UniProtKB-UniRule"/>
</dbReference>
<sequence length="527" mass="58172">MAGRKTLSKKTEFPPTLLIILDGFGLADPKNKGNAITPETAPNIFGYIKKYPSTRLIAHGKDVGLFAGQSGNSEAGHFNIGAGRVVEQDLVRISRAIADGTFFKNTALLDALAHAREHKSAVHIIGLLTGNNSPHARPEHLYALLDYLRENHKHEVYLHLFTDGRDAPPHAAMGFLRELRKHMNNSEQIATVMGRFYGMDRNKNWERTKQAYHAIAAGIGTCAAAESAEDAIAQAYNRGETDEYICPTIIVKNGKPVATVDDHDVVYFFNARSDRARQLTKAFVQPDLAGQNHGAFRRRKVIRHIHFVAMTDFGPDLPRVISAFPSPDIGNCLAKAINDSRTQLYISETEKYAHVTFFLNGGYPQPINGEARFLVKSKHPRSFAARPEMEAHEIADSVLASFKGGMYDFVCVNFPNADMVGHTGNIAAAKQAVRVVDREVKRLVDYVLGRKGFAVATADHGNAEEMINRETGEVMTEHTTNPVPFIVVGKKTDSIRLKPGRLADVAPTLLKLMGIKKPREMTGRALF</sequence>
<dbReference type="STRING" id="1798683.A3C90_02680"/>
<evidence type="ECO:0000256" key="2">
    <source>
        <dbReference type="ARBA" id="ARBA00002315"/>
    </source>
</evidence>
<dbReference type="SUPFAM" id="SSF53649">
    <property type="entry name" value="Alkaline phosphatase-like"/>
    <property type="match status" value="1"/>
</dbReference>
<reference evidence="16 17" key="1">
    <citation type="journal article" date="2016" name="Nat. Commun.">
        <title>Thousands of microbial genomes shed light on interconnected biogeochemical processes in an aquifer system.</title>
        <authorList>
            <person name="Anantharaman K."/>
            <person name="Brown C.T."/>
            <person name="Hug L.A."/>
            <person name="Sharon I."/>
            <person name="Castelle C.J."/>
            <person name="Probst A.J."/>
            <person name="Thomas B.C."/>
            <person name="Singh A."/>
            <person name="Wilkins M.J."/>
            <person name="Karaoz U."/>
            <person name="Brodie E.L."/>
            <person name="Williams K.H."/>
            <person name="Hubbard S.S."/>
            <person name="Banfield J.F."/>
        </authorList>
    </citation>
    <scope>NUCLEOTIDE SEQUENCE [LARGE SCALE GENOMIC DNA]</scope>
</reference>
<feature type="binding site" evidence="9 13">
    <location>
        <position position="22"/>
    </location>
    <ligand>
        <name>Mn(2+)</name>
        <dbReference type="ChEBI" id="CHEBI:29035"/>
        <label>2</label>
    </ligand>
</feature>
<dbReference type="PANTHER" id="PTHR31637:SF0">
    <property type="entry name" value="2,3-BISPHOSPHOGLYCERATE-INDEPENDENT PHOSPHOGLYCERATE MUTASE"/>
    <property type="match status" value="1"/>
</dbReference>
<dbReference type="Pfam" id="PF01676">
    <property type="entry name" value="Metalloenzyme"/>
    <property type="match status" value="1"/>
</dbReference>
<dbReference type="FunFam" id="3.40.1450.10:FF:000002">
    <property type="entry name" value="2,3-bisphosphoglycerate-independent phosphoglycerate mutase"/>
    <property type="match status" value="1"/>
</dbReference>
<evidence type="ECO:0000313" key="16">
    <source>
        <dbReference type="EMBL" id="OGH73382.1"/>
    </source>
</evidence>
<dbReference type="GO" id="GO:0030145">
    <property type="term" value="F:manganese ion binding"/>
    <property type="evidence" value="ECO:0007669"/>
    <property type="project" value="UniProtKB-UniRule"/>
</dbReference>
<dbReference type="UniPathway" id="UPA00109">
    <property type="reaction ID" value="UER00186"/>
</dbReference>
<feature type="binding site" evidence="9 12">
    <location>
        <begin position="272"/>
        <end position="275"/>
    </location>
    <ligand>
        <name>substrate</name>
    </ligand>
</feature>
<evidence type="ECO:0000256" key="10">
    <source>
        <dbReference type="NCBIfam" id="TIGR01307"/>
    </source>
</evidence>
<feature type="binding site" evidence="9 13">
    <location>
        <position position="422"/>
    </location>
    <ligand>
        <name>Mn(2+)</name>
        <dbReference type="ChEBI" id="CHEBI:29035"/>
        <label>1</label>
    </ligand>
</feature>
<feature type="active site" description="Phosphoserine intermediate" evidence="9 11">
    <location>
        <position position="73"/>
    </location>
</feature>
<evidence type="ECO:0000256" key="9">
    <source>
        <dbReference type="HAMAP-Rule" id="MF_01038"/>
    </source>
</evidence>
<evidence type="ECO:0000256" key="5">
    <source>
        <dbReference type="ARBA" id="ARBA00022723"/>
    </source>
</evidence>
<dbReference type="CDD" id="cd16010">
    <property type="entry name" value="iPGM"/>
    <property type="match status" value="1"/>
</dbReference>
<evidence type="ECO:0000313" key="17">
    <source>
        <dbReference type="Proteomes" id="UP000177457"/>
    </source>
</evidence>
<keyword evidence="5 9" id="KW-0479">Metal-binding</keyword>
<dbReference type="GO" id="GO:0006007">
    <property type="term" value="P:glucose catabolic process"/>
    <property type="evidence" value="ECO:0007669"/>
    <property type="project" value="InterPro"/>
</dbReference>
<protein>
    <recommendedName>
        <fullName evidence="9 10">2,3-bisphosphoglycerate-independent phosphoglycerate mutase</fullName>
        <shortName evidence="9">BPG-independent PGAM</shortName>
        <shortName evidence="9">Phosphoglyceromutase</shortName>
        <shortName evidence="9">iPGM</shortName>
        <ecNumber evidence="9 10">5.4.2.12</ecNumber>
    </recommendedName>
</protein>
<dbReference type="InterPro" id="IPR017850">
    <property type="entry name" value="Alkaline_phosphatase_core_sf"/>
</dbReference>
<evidence type="ECO:0000256" key="11">
    <source>
        <dbReference type="PIRSR" id="PIRSR001492-1"/>
    </source>
</evidence>
<keyword evidence="6 9" id="KW-0324">Glycolysis</keyword>
<dbReference type="EC" id="5.4.2.12" evidence="9 10"/>
<evidence type="ECO:0000256" key="7">
    <source>
        <dbReference type="ARBA" id="ARBA00023211"/>
    </source>
</evidence>
<dbReference type="InterPro" id="IPR006124">
    <property type="entry name" value="Metalloenzyme"/>
</dbReference>
<dbReference type="GO" id="GO:0005829">
    <property type="term" value="C:cytosol"/>
    <property type="evidence" value="ECO:0007669"/>
    <property type="project" value="TreeGrafter"/>
</dbReference>
<name>A0A1F6MP38_9BACT</name>
<keyword evidence="7 9" id="KW-0464">Manganese</keyword>
<dbReference type="InterPro" id="IPR036646">
    <property type="entry name" value="PGAM_B_sf"/>
</dbReference>
<organism evidence="16 17">
    <name type="scientific">Candidatus Magasanikbacteria bacterium RIFCSPHIGHO2_02_FULL_51_14</name>
    <dbReference type="NCBI Taxonomy" id="1798683"/>
    <lineage>
        <taxon>Bacteria</taxon>
        <taxon>Candidatus Magasanikiibacteriota</taxon>
    </lineage>
</organism>
<gene>
    <name evidence="9" type="primary">gpmI</name>
    <name evidence="16" type="ORF">A3C90_02680</name>
</gene>
<comment type="subunit">
    <text evidence="9">Monomer.</text>
</comment>
<dbReference type="SUPFAM" id="SSF64158">
    <property type="entry name" value="2,3-Bisphosphoglycerate-independent phosphoglycerate mutase, substrate-binding domain"/>
    <property type="match status" value="1"/>
</dbReference>
<dbReference type="Gene3D" id="3.40.720.10">
    <property type="entry name" value="Alkaline Phosphatase, subunit A"/>
    <property type="match status" value="1"/>
</dbReference>
<keyword evidence="8 9" id="KW-0413">Isomerase</keyword>
<feature type="binding site" evidence="9 12">
    <location>
        <position position="351"/>
    </location>
    <ligand>
        <name>substrate</name>
    </ligand>
</feature>